<name>A0A7R7VNJ8_ASPCH</name>
<dbReference type="AlphaFoldDB" id="A0A7R7VNJ8"/>
<feature type="domain" description="Cyanovirin-N" evidence="1">
    <location>
        <begin position="2"/>
        <end position="107"/>
    </location>
</feature>
<organism evidence="2 3">
    <name type="scientific">Aspergillus chevalieri</name>
    <name type="common">Eurotium chevalieri</name>
    <dbReference type="NCBI Taxonomy" id="182096"/>
    <lineage>
        <taxon>Eukaryota</taxon>
        <taxon>Fungi</taxon>
        <taxon>Dikarya</taxon>
        <taxon>Ascomycota</taxon>
        <taxon>Pezizomycotina</taxon>
        <taxon>Eurotiomycetes</taxon>
        <taxon>Eurotiomycetidae</taxon>
        <taxon>Eurotiales</taxon>
        <taxon>Aspergillaceae</taxon>
        <taxon>Aspergillus</taxon>
        <taxon>Aspergillus subgen. Aspergillus</taxon>
    </lineage>
</organism>
<dbReference type="PANTHER" id="PTHR42076:SF1">
    <property type="entry name" value="CYANOVIRIN-N DOMAIN-CONTAINING PROTEIN"/>
    <property type="match status" value="1"/>
</dbReference>
<dbReference type="SMART" id="SM01111">
    <property type="entry name" value="CVNH"/>
    <property type="match status" value="1"/>
</dbReference>
<evidence type="ECO:0000313" key="3">
    <source>
        <dbReference type="Proteomes" id="UP000637239"/>
    </source>
</evidence>
<sequence>MSFSQSSDDIRIEFEDDATVLYAVAADAEGNPCDARIVLDDEIGNSDGWFTRSDSRFTESSQEIRLDFREDGVWLVGHLPCADGSYREDQGINLDKHIGNNNGELIWIPIDCVEE</sequence>
<evidence type="ECO:0000259" key="1">
    <source>
        <dbReference type="SMART" id="SM01111"/>
    </source>
</evidence>
<gene>
    <name evidence="2" type="ORF">ACHE_31190A</name>
</gene>
<dbReference type="SUPFAM" id="SSF51322">
    <property type="entry name" value="Cyanovirin-N"/>
    <property type="match status" value="1"/>
</dbReference>
<dbReference type="EMBL" id="AP024418">
    <property type="protein sequence ID" value="BCR87203.1"/>
    <property type="molecule type" value="Genomic_DNA"/>
</dbReference>
<dbReference type="Pfam" id="PF08881">
    <property type="entry name" value="CVNH"/>
    <property type="match status" value="1"/>
</dbReference>
<dbReference type="RefSeq" id="XP_043135725.1">
    <property type="nucleotide sequence ID" value="XM_043277892.1"/>
</dbReference>
<protein>
    <recommendedName>
        <fullName evidence="1">Cyanovirin-N domain-containing protein</fullName>
    </recommendedName>
</protein>
<dbReference type="Proteomes" id="UP000637239">
    <property type="component" value="Chromosome 3"/>
</dbReference>
<dbReference type="PANTHER" id="PTHR42076">
    <property type="entry name" value="CYANOVIRIN-N HOMOLOG"/>
    <property type="match status" value="1"/>
</dbReference>
<dbReference type="Gene3D" id="2.30.60.10">
    <property type="entry name" value="Cyanovirin-N"/>
    <property type="match status" value="1"/>
</dbReference>
<reference evidence="2" key="2">
    <citation type="submission" date="2021-02" db="EMBL/GenBank/DDBJ databases">
        <title>Aspergillus chevalieri M1 genome sequence.</title>
        <authorList>
            <person name="Kadooka C."/>
            <person name="Mori K."/>
            <person name="Futagami T."/>
        </authorList>
    </citation>
    <scope>NUCLEOTIDE SEQUENCE</scope>
    <source>
        <strain evidence="2">M1</strain>
    </source>
</reference>
<dbReference type="KEGG" id="ache:ACHE_31190A"/>
<dbReference type="GeneID" id="66981562"/>
<accession>A0A7R7VNJ8</accession>
<evidence type="ECO:0000313" key="2">
    <source>
        <dbReference type="EMBL" id="BCR87203.1"/>
    </source>
</evidence>
<dbReference type="InterPro" id="IPR011058">
    <property type="entry name" value="Cyanovirin-N"/>
</dbReference>
<proteinExistence type="predicted"/>
<keyword evidence="3" id="KW-1185">Reference proteome</keyword>
<reference evidence="2" key="1">
    <citation type="submission" date="2021-01" db="EMBL/GenBank/DDBJ databases">
        <authorList>
            <consortium name="Aspergillus chevalieri M1 genome sequencing consortium"/>
            <person name="Kazuki M."/>
            <person name="Futagami T."/>
        </authorList>
    </citation>
    <scope>NUCLEOTIDE SEQUENCE</scope>
    <source>
        <strain evidence="2">M1</strain>
    </source>
</reference>
<dbReference type="InterPro" id="IPR036673">
    <property type="entry name" value="Cyanovirin-N_sf"/>
</dbReference>